<proteinExistence type="predicted"/>
<dbReference type="EMBL" id="REGN01008138">
    <property type="protein sequence ID" value="RNA04350.1"/>
    <property type="molecule type" value="Genomic_DNA"/>
</dbReference>
<gene>
    <name evidence="1" type="ORF">BpHYR1_023513</name>
</gene>
<accession>A0A3M7PZ23</accession>
<name>A0A3M7PZ23_BRAPC</name>
<comment type="caution">
    <text evidence="1">The sequence shown here is derived from an EMBL/GenBank/DDBJ whole genome shotgun (WGS) entry which is preliminary data.</text>
</comment>
<keyword evidence="2" id="KW-1185">Reference proteome</keyword>
<dbReference type="AlphaFoldDB" id="A0A3M7PZ23"/>
<organism evidence="1 2">
    <name type="scientific">Brachionus plicatilis</name>
    <name type="common">Marine rotifer</name>
    <name type="synonym">Brachionus muelleri</name>
    <dbReference type="NCBI Taxonomy" id="10195"/>
    <lineage>
        <taxon>Eukaryota</taxon>
        <taxon>Metazoa</taxon>
        <taxon>Spiralia</taxon>
        <taxon>Gnathifera</taxon>
        <taxon>Rotifera</taxon>
        <taxon>Eurotatoria</taxon>
        <taxon>Monogononta</taxon>
        <taxon>Pseudotrocha</taxon>
        <taxon>Ploima</taxon>
        <taxon>Brachionidae</taxon>
        <taxon>Brachionus</taxon>
    </lineage>
</organism>
<reference evidence="1 2" key="1">
    <citation type="journal article" date="2018" name="Sci. Rep.">
        <title>Genomic signatures of local adaptation to the degree of environmental predictability in rotifers.</title>
        <authorList>
            <person name="Franch-Gras L."/>
            <person name="Hahn C."/>
            <person name="Garcia-Roger E.M."/>
            <person name="Carmona M.J."/>
            <person name="Serra M."/>
            <person name="Gomez A."/>
        </authorList>
    </citation>
    <scope>NUCLEOTIDE SEQUENCE [LARGE SCALE GENOMIC DNA]</scope>
    <source>
        <strain evidence="1">HYR1</strain>
    </source>
</reference>
<protein>
    <submittedName>
        <fullName evidence="1">Uncharacterized protein</fullName>
    </submittedName>
</protein>
<evidence type="ECO:0000313" key="2">
    <source>
        <dbReference type="Proteomes" id="UP000276133"/>
    </source>
</evidence>
<evidence type="ECO:0000313" key="1">
    <source>
        <dbReference type="EMBL" id="RNA04350.1"/>
    </source>
</evidence>
<sequence length="67" mass="8022">MNFRQKLFKIIIWLKPTKTCFSPFQKNYQLLSMKMDVHPNLNLNKYSTDLILGPFLTFFSIKFCKSI</sequence>
<dbReference type="Proteomes" id="UP000276133">
    <property type="component" value="Unassembled WGS sequence"/>
</dbReference>